<reference evidence="2" key="1">
    <citation type="journal article" date="2019" name="Int. J. Syst. Evol. Microbiol.">
        <title>The Global Catalogue of Microorganisms (GCM) 10K type strain sequencing project: providing services to taxonomists for standard genome sequencing and annotation.</title>
        <authorList>
            <consortium name="The Broad Institute Genomics Platform"/>
            <consortium name="The Broad Institute Genome Sequencing Center for Infectious Disease"/>
            <person name="Wu L."/>
            <person name="Ma J."/>
        </authorList>
    </citation>
    <scope>NUCLEOTIDE SEQUENCE [LARGE SCALE GENOMIC DNA]</scope>
    <source>
        <strain evidence="2">CGMCC 1.12371</strain>
    </source>
</reference>
<dbReference type="SUPFAM" id="SSF52096">
    <property type="entry name" value="ClpP/crotonase"/>
    <property type="match status" value="1"/>
</dbReference>
<dbReference type="PANTHER" id="PTHR43459:SF1">
    <property type="entry name" value="EG:BACN32G11.4 PROTEIN"/>
    <property type="match status" value="1"/>
</dbReference>
<organism evidence="1 2">
    <name type="scientific">Hydrogenophaga atypica</name>
    <dbReference type="NCBI Taxonomy" id="249409"/>
    <lineage>
        <taxon>Bacteria</taxon>
        <taxon>Pseudomonadati</taxon>
        <taxon>Pseudomonadota</taxon>
        <taxon>Betaproteobacteria</taxon>
        <taxon>Burkholderiales</taxon>
        <taxon>Comamonadaceae</taxon>
        <taxon>Hydrogenophaga</taxon>
    </lineage>
</organism>
<keyword evidence="2" id="KW-1185">Reference proteome</keyword>
<proteinExistence type="predicted"/>
<protein>
    <submittedName>
        <fullName evidence="1">Enoyl-CoA hydratase/isomerase family protein</fullName>
    </submittedName>
</protein>
<name>A0ABW2QN51_9BURK</name>
<dbReference type="Proteomes" id="UP001596501">
    <property type="component" value="Unassembled WGS sequence"/>
</dbReference>
<sequence length="256" mass="27454">MTSQTVRLERPTPDHARLVLDNAARRNALGVDELQALAALTHELTTHPPKVLSILAEGPAFGVGGDLKAMAHAVSEDRVDTWLTEAITAFNQAITQLRALDSAIVVGVQGAVAGGTLGLVWAADHVIVADNLRLNLAYARIGGSPDGGTSWFLPRLVNPLRAFELFTLCPTLDAQQTHSLGLANQVVPAQTLRAAVDQVVNQWLDIPTASLSNFKRLLRDAPHQPLATHVQQELRGFVDASAQPAFGSRVQAFAHR</sequence>
<dbReference type="InterPro" id="IPR029045">
    <property type="entry name" value="ClpP/crotonase-like_dom_sf"/>
</dbReference>
<dbReference type="PANTHER" id="PTHR43459">
    <property type="entry name" value="ENOYL-COA HYDRATASE"/>
    <property type="match status" value="1"/>
</dbReference>
<dbReference type="CDD" id="cd06558">
    <property type="entry name" value="crotonase-like"/>
    <property type="match status" value="1"/>
</dbReference>
<dbReference type="RefSeq" id="WP_382199478.1">
    <property type="nucleotide sequence ID" value="NZ_JBHTCA010000020.1"/>
</dbReference>
<comment type="caution">
    <text evidence="1">The sequence shown here is derived from an EMBL/GenBank/DDBJ whole genome shotgun (WGS) entry which is preliminary data.</text>
</comment>
<dbReference type="Pfam" id="PF00378">
    <property type="entry name" value="ECH_1"/>
    <property type="match status" value="1"/>
</dbReference>
<dbReference type="EMBL" id="JBHTCA010000020">
    <property type="protein sequence ID" value="MFC7410839.1"/>
    <property type="molecule type" value="Genomic_DNA"/>
</dbReference>
<gene>
    <name evidence="1" type="ORF">ACFQPB_18430</name>
</gene>
<evidence type="ECO:0000313" key="2">
    <source>
        <dbReference type="Proteomes" id="UP001596501"/>
    </source>
</evidence>
<evidence type="ECO:0000313" key="1">
    <source>
        <dbReference type="EMBL" id="MFC7410839.1"/>
    </source>
</evidence>
<dbReference type="InterPro" id="IPR001753">
    <property type="entry name" value="Enoyl-CoA_hydra/iso"/>
</dbReference>
<accession>A0ABW2QN51</accession>
<dbReference type="Gene3D" id="3.90.226.10">
    <property type="entry name" value="2-enoyl-CoA Hydratase, Chain A, domain 1"/>
    <property type="match status" value="1"/>
</dbReference>